<feature type="domain" description="PI3K/PI4K catalytic" evidence="2">
    <location>
        <begin position="2333"/>
        <end position="2662"/>
    </location>
</feature>
<name>A0AAJ6YKY2_9HYME</name>
<proteinExistence type="predicted"/>
<evidence type="ECO:0000313" key="4">
    <source>
        <dbReference type="Proteomes" id="UP000695007"/>
    </source>
</evidence>
<dbReference type="InterPro" id="IPR050517">
    <property type="entry name" value="DDR_Repair_Kinase"/>
</dbReference>
<dbReference type="PANTHER" id="PTHR11139">
    <property type="entry name" value="ATAXIA TELANGIECTASIA MUTATED ATM -RELATED"/>
    <property type="match status" value="1"/>
</dbReference>
<dbReference type="InterPro" id="IPR003152">
    <property type="entry name" value="FATC_dom"/>
</dbReference>
<accession>A0AAJ6YKY2</accession>
<reference evidence="5" key="1">
    <citation type="submission" date="2025-08" db="UniProtKB">
        <authorList>
            <consortium name="RefSeq"/>
        </authorList>
    </citation>
    <scope>IDENTIFICATION</scope>
</reference>
<dbReference type="Pfam" id="PF00454">
    <property type="entry name" value="PI3_PI4_kinase"/>
    <property type="match status" value="1"/>
</dbReference>
<organism evidence="4 5">
    <name type="scientific">Ceratosolen solmsi marchali</name>
    <dbReference type="NCBI Taxonomy" id="326594"/>
    <lineage>
        <taxon>Eukaryota</taxon>
        <taxon>Metazoa</taxon>
        <taxon>Ecdysozoa</taxon>
        <taxon>Arthropoda</taxon>
        <taxon>Hexapoda</taxon>
        <taxon>Insecta</taxon>
        <taxon>Pterygota</taxon>
        <taxon>Neoptera</taxon>
        <taxon>Endopterygota</taxon>
        <taxon>Hymenoptera</taxon>
        <taxon>Apocrita</taxon>
        <taxon>Proctotrupomorpha</taxon>
        <taxon>Chalcidoidea</taxon>
        <taxon>Agaonidae</taxon>
        <taxon>Agaoninae</taxon>
        <taxon>Ceratosolen</taxon>
    </lineage>
</organism>
<evidence type="ECO:0000256" key="1">
    <source>
        <dbReference type="SAM" id="MobiDB-lite"/>
    </source>
</evidence>
<dbReference type="GeneID" id="105363865"/>
<evidence type="ECO:0000259" key="2">
    <source>
        <dbReference type="PROSITE" id="PS50290"/>
    </source>
</evidence>
<dbReference type="GO" id="GO:0004674">
    <property type="term" value="F:protein serine/threonine kinase activity"/>
    <property type="evidence" value="ECO:0007669"/>
    <property type="project" value="TreeGrafter"/>
</dbReference>
<protein>
    <submittedName>
        <fullName evidence="5">DNA-dependent protein kinase catalytic subunit-like</fullName>
    </submittedName>
</protein>
<dbReference type="InterPro" id="IPR012582">
    <property type="entry name" value="DNAPKcs_CC3"/>
</dbReference>
<sequence length="2746" mass="315975">MWLFEQCGSLNIRCRHKSMELFENLYLFIPGNKSIEEFFNSRSASSINRLVLKNLDKDFEYFTANQIQIFLKSLDFYIWVFNKGFLTPESVFDAEDAQDEVKIFFRFFSKFLSFVINENIADASRLRTNTANEAEELVYLFNKAILEIFRFISIVLLAKKKDSINILENLCTDNLYILIVRFTLYPQKIGLTARILQTITSQQLENWFIEIMKHLPDAYISKLTSNFLIEKTEDYIFFNDINDIINVKSDTLPSKHFMRNIIILKKCKLFNFEDEHRITIAFAKEKIRIIFEGLKAALDNGDVLKKIDNNIRIYLEGVVQFFLLDYQPELLETLIDLIVSGSSPSATSTYVISHQEYFLDTFKVPIFSCVMKNPTCLLIEELLIFAQHNRSENSETLAGEVIKRCATYRSHVGNVVRRGDRFFNMNRVAVSLLSNSSTAIYTEGLPNALYAWIVDELSADTDCDRKFAIMESFLVCMIDEAGPASAKVPDILGKLRDPDSSAWLEKLRTNEVERSRAVQCFHVLARLLEVTRSSVIYEGLARYAAGACELLTADSTSNSLRVYLAMISAEKLLKSLQAIYELFKMRSSSARERLDLVRYFMLSTLESCRIPVLGKFYEQNAREMADLVAEALPDNDPLERRGVLVTKIGCYRLLELMFCKLPPSMIIIHVVIDDKHTDLGLFLGERAMDVRKLVPPHQGAADERELTRLLHCAAFNFFISMACARHDEAIYQAIFREADNMDQFVWRRIVDCERTYELTEANHSFRWQPISIRRMSEEVAQVASYAAHFRRDSQRMADLQMMGEGSNGRQWIGLEYDEFNAHECAATITGAIVHLVNSKVSPLPAADEEPQEDRLPDWLVHFRKALATDAGNVKLFLMRIISNTRAVFVPYLRSLFVDLVGALCHYLADNSLNYLVRDMLLIIAESKYELRESNEARVAQKLVEIMIERVYDRRHQVYDYNLEMLERLVIIWSDSLKCPENFDTRIQNSNVELTTNVVLILLRHGVEPRTLIAKREIHAMIRRSMFMWQEPITPRTFETLGWIIRYIESDQRDTLIQNDLIQLFTDIKRYTAFPTSSLAAIVCETVILAFSMYDVDYCARLVYLLCVGCSQLAGRAELRSFVDPRVVNDDKCRADCTELFLKAMDKLEVDRLASDLEYVNLKGVLRDWDFPCLGAAFQIVDKLLGLLDATQLLPYAQLLESYAKPKVLLEYKRNAYGFFVKAYEKHASTGKQDSEPLTKLCLDALIGGTADPSDEIQDAVLDFWRVDAGIPHGSVERLKHLLGLYSPRVHASYAQFLALMMLELAVQAPESERLLYGRLVQCHYEDYEIVASRTRRRSKTRAPLFAPSLLAQLERAVAQQGSRLRRSIEKERSHEAATHVVPETILEQLERLMGSKTSVAATSSRGPIPDPSENMLSKRIPEDSSTKTFHNSSRNATQEYFRRLRKEARTQRESVKINRKYRLGNYPDVEISQSSVVASLQGLARADHDFAADLVVSLISALVKLNPGLQSTVEDTCKRALKQPNDFAAPALEILLRCGSNGYDAHDVTKIAESMGLHASAILLLEKSSIRRNEALYTVLENKKLTGVLVLEHRLQLAKLYKCIGHRDVVSNIIEDWTLPAISDDLRRGYVAEMEGDWSTAGAAYEKGYDVEVGDAQQHCLDGMFRCFNELSSWTRIDEKINLILNDDYNSIWQNPNKDSLLPWIFTGQLHKMLDDLETSKPSRLPLMEYLDDWISERGVELTKKFGDQISMLYLCNDPPSEATSRYCLEQCLDGAKERWTDSGPFAVRLKLRLLDTFNIAKDIDAFLRTLSSDNRTSALRNLMRYWEDDSAKTQYDFHTWKLRMKYRLAISFILVKMFHSADVEPDVRADLLILTCNQRLKITELAIKHRKYILAQKHILSIKQSLDEIDATGNKFEKFHHELSLVSSTYNLLRGNVESKIEEKLSRYVISWKLGQSLVTNGAVDISTRIKAKHQIFKVTLAISDFMQKDTECLHLVTHNRFITTTLDVTSSVEIEYALHNYRYNALKSVCYEGSIEEMMRSREIFAKYCYFMISDKYDRNLNDLKDFVEAVLTAMTIGCTSIIYYFPCLLKYLLHRKSEQNMQLFIDNCRNVPTWMFLYWQEQIVSQLASSLKPLVLPIVERLAKDYPSAIIYTFRAICEAHPRLCEDPAIDAVYKTLFADQRIETFFNSMKYLCQPEQYLKYHLLKIVRMSNDCSAVVEALDTFVTEILADDHMIYIRGAVHKRVFTKHRNDLENLKNATNMRDLKKCIEHFCTRLDKAMLTRINNEKESLRLDSYSPYLSHFSDEVIMLEVPGQYSSKERPLVRHHPRIARIDGLVQIPDGSLRIGLIGTDARTYHFLVTIESSARQQERAQRILEMMNDSLHSDPCCKNKLLRVVTYCAVPLSRSMSLARTIDGTKSLKECIEFSMSDKTVLETVSMKYRNWIEQVSNDKTTSKSLVYKDALLKYGAVDVIAKMKELDGCVPWDLLRKTFIRLSSSADIFIQLRQKFITSYATMCIVHWILGVGNRLLENIHIEMKTGKCLGTDFSLMFGAGLDLPIPELVPFRLTTQILGLLRPFREQDLLGSIMSDVLHALRSDKNLILDCLEIFMYEPFDWNEKVNRLWWDDDEKHEGMRLIVIKTNAHVKWISKIKMSILMKKLNGAKPSNIMLEELSYLYENTDYNLQCFAIFGYIINGNELHHTTARIALNKNDLTAKEQVQCLLDQATDANVLGRMWVGWHPFV</sequence>
<dbReference type="InterPro" id="IPR046803">
    <property type="entry name" value="DNAPKcs_CC1-2"/>
</dbReference>
<dbReference type="SUPFAM" id="SSF56112">
    <property type="entry name" value="Protein kinase-like (PK-like)"/>
    <property type="match status" value="1"/>
</dbReference>
<dbReference type="InterPro" id="IPR000403">
    <property type="entry name" value="PI3/4_kinase_cat_dom"/>
</dbReference>
<feature type="domain" description="FATC" evidence="3">
    <location>
        <begin position="2714"/>
        <end position="2746"/>
    </location>
</feature>
<dbReference type="PROSITE" id="PS50290">
    <property type="entry name" value="PI3_4_KINASE_3"/>
    <property type="match status" value="1"/>
</dbReference>
<evidence type="ECO:0000313" key="5">
    <source>
        <dbReference type="RefSeq" id="XP_011499968.1"/>
    </source>
</evidence>
<dbReference type="GO" id="GO:0000723">
    <property type="term" value="P:telomere maintenance"/>
    <property type="evidence" value="ECO:0007669"/>
    <property type="project" value="TreeGrafter"/>
</dbReference>
<dbReference type="SMART" id="SM01343">
    <property type="entry name" value="FATC"/>
    <property type="match status" value="1"/>
</dbReference>
<dbReference type="SMART" id="SM01344">
    <property type="entry name" value="NUC194"/>
    <property type="match status" value="1"/>
</dbReference>
<dbReference type="Pfam" id="PF20502">
    <property type="entry name" value="DNAPKcs_CC1-2"/>
    <property type="match status" value="2"/>
</dbReference>
<dbReference type="InterPro" id="IPR045581">
    <property type="entry name" value="DNAPKcs_CC5"/>
</dbReference>
<dbReference type="RefSeq" id="XP_011499968.1">
    <property type="nucleotide sequence ID" value="XM_011501666.1"/>
</dbReference>
<dbReference type="Pfam" id="PF19704">
    <property type="entry name" value="DNAPKcs_CC5"/>
    <property type="match status" value="2"/>
</dbReference>
<dbReference type="PROSITE" id="PS51190">
    <property type="entry name" value="FATC"/>
    <property type="match status" value="1"/>
</dbReference>
<dbReference type="Gene3D" id="1.10.1070.11">
    <property type="entry name" value="Phosphatidylinositol 3-/4-kinase, catalytic domain"/>
    <property type="match status" value="1"/>
</dbReference>
<dbReference type="InterPro" id="IPR036940">
    <property type="entry name" value="PI3/4_kinase_cat_sf"/>
</dbReference>
<dbReference type="GO" id="GO:0006303">
    <property type="term" value="P:double-strand break repair via nonhomologous end joining"/>
    <property type="evidence" value="ECO:0007669"/>
    <property type="project" value="InterPro"/>
</dbReference>
<dbReference type="Pfam" id="PF08163">
    <property type="entry name" value="DNAPKcs_CC3"/>
    <property type="match status" value="1"/>
</dbReference>
<dbReference type="KEGG" id="csol:105363865"/>
<gene>
    <name evidence="5" type="primary">LOC105363865</name>
</gene>
<dbReference type="Pfam" id="PF02260">
    <property type="entry name" value="FATC"/>
    <property type="match status" value="1"/>
</dbReference>
<keyword evidence="4" id="KW-1185">Reference proteome</keyword>
<dbReference type="InterPro" id="IPR011009">
    <property type="entry name" value="Kinase-like_dom_sf"/>
</dbReference>
<evidence type="ECO:0000259" key="3">
    <source>
        <dbReference type="PROSITE" id="PS51190"/>
    </source>
</evidence>
<feature type="region of interest" description="Disordered" evidence="1">
    <location>
        <begin position="1398"/>
        <end position="1418"/>
    </location>
</feature>
<dbReference type="GO" id="GO:0005634">
    <property type="term" value="C:nucleus"/>
    <property type="evidence" value="ECO:0007669"/>
    <property type="project" value="InterPro"/>
</dbReference>
<dbReference type="SMART" id="SM00146">
    <property type="entry name" value="PI3Kc"/>
    <property type="match status" value="1"/>
</dbReference>
<dbReference type="Proteomes" id="UP000695007">
    <property type="component" value="Unplaced"/>
</dbReference>
<dbReference type="PANTHER" id="PTHR11139:SF68">
    <property type="entry name" value="DNA-DEPENDENT PROTEIN KINASE CATALYTIC SUBUNIT"/>
    <property type="match status" value="1"/>
</dbReference>